<dbReference type="AlphaFoldDB" id="F0UKE0"/>
<evidence type="ECO:0000313" key="2">
    <source>
        <dbReference type="Proteomes" id="UP000008142"/>
    </source>
</evidence>
<reference evidence="2" key="1">
    <citation type="submission" date="2008-07" db="EMBL/GenBank/DDBJ databases">
        <title>Annotation of Ajellomyces capsulatus strain H88.</title>
        <authorList>
            <person name="Champion M."/>
            <person name="Cuomo C."/>
            <person name="Ma L.-J."/>
            <person name="Henn M.R."/>
            <person name="Sil A."/>
            <person name="Goldman B."/>
            <person name="Young S.K."/>
            <person name="Kodira C.D."/>
            <person name="Zeng Q."/>
            <person name="Koehrsen M."/>
            <person name="Alvarado L."/>
            <person name="Berlin A."/>
            <person name="Borenstein D."/>
            <person name="Chen Z."/>
            <person name="Engels R."/>
            <person name="Freedman E."/>
            <person name="Gellesch M."/>
            <person name="Goldberg J."/>
            <person name="Griggs A."/>
            <person name="Gujja S."/>
            <person name="Heiman D."/>
            <person name="Hepburn T."/>
            <person name="Howarth C."/>
            <person name="Jen D."/>
            <person name="Larson L."/>
            <person name="Lewis B."/>
            <person name="Mehta T."/>
            <person name="Park D."/>
            <person name="Pearson M."/>
            <person name="Roberts A."/>
            <person name="Saif S."/>
            <person name="Shea T."/>
            <person name="Shenoy N."/>
            <person name="Sisk P."/>
            <person name="Stolte C."/>
            <person name="Sykes S."/>
            <person name="Walk T."/>
            <person name="White J."/>
            <person name="Yandava C."/>
            <person name="Klein B."/>
            <person name="McEwen J.G."/>
            <person name="Puccia R."/>
            <person name="Goldman G.H."/>
            <person name="Felipe M.S."/>
            <person name="Nino-Vega G."/>
            <person name="San-Blas G."/>
            <person name="Taylor J."/>
            <person name="Mendoza L."/>
            <person name="Galagan J."/>
            <person name="Nusbaum C."/>
            <person name="Birren B."/>
        </authorList>
    </citation>
    <scope>NUCLEOTIDE SEQUENCE [LARGE SCALE GENOMIC DNA]</scope>
    <source>
        <strain evidence="2">H88</strain>
    </source>
</reference>
<dbReference type="OMA" id="IRWRTPI"/>
<dbReference type="EMBL" id="DS990639">
    <property type="protein sequence ID" value="EGC46721.1"/>
    <property type="molecule type" value="Genomic_DNA"/>
</dbReference>
<dbReference type="HOGENOM" id="CLU_102234_0_0_1"/>
<name>F0UKE0_AJEC8</name>
<gene>
    <name evidence="1" type="ORF">HCEG_05936</name>
</gene>
<protein>
    <submittedName>
        <fullName evidence="1">Predicted protein</fullName>
    </submittedName>
</protein>
<organism evidence="2">
    <name type="scientific">Ajellomyces capsulatus (strain H88)</name>
    <name type="common">Darling's disease fungus</name>
    <name type="synonym">Histoplasma capsulatum</name>
    <dbReference type="NCBI Taxonomy" id="544711"/>
    <lineage>
        <taxon>Eukaryota</taxon>
        <taxon>Fungi</taxon>
        <taxon>Dikarya</taxon>
        <taxon>Ascomycota</taxon>
        <taxon>Pezizomycotina</taxon>
        <taxon>Eurotiomycetes</taxon>
        <taxon>Eurotiomycetidae</taxon>
        <taxon>Onygenales</taxon>
        <taxon>Ajellomycetaceae</taxon>
        <taxon>Histoplasma</taxon>
    </lineage>
</organism>
<dbReference type="Proteomes" id="UP000008142">
    <property type="component" value="Unassembled WGS sequence"/>
</dbReference>
<accession>F0UKE0</accession>
<proteinExistence type="predicted"/>
<sequence length="237" mass="27498">MRNQREKRNLKGPILLVPWREEDEDGPQVSLVSQELEQRKQQVAIRAGVVWQDVYERACQQTPRCARYPVPDPELLVYPHLQTLGSRCAEPTKFTFGIWSERPSWLTTLSNLVVPRDQPIRWRTPIICYSVWMNTPGDDDDDTELQLTLKPLNNRQKKPLRESIGHSIMRHTVQESAMPGWLDDTVPYRILVCQSIPYHTIPYHTWSPHSALPNHGRAFVTLRCASLYQMTAMPFAD</sequence>
<evidence type="ECO:0000313" key="1">
    <source>
        <dbReference type="EMBL" id="EGC46721.1"/>
    </source>
</evidence>